<comment type="similarity">
    <text evidence="2 8">Belongs to the major facilitator superfamily. Bcr/CmlA family.</text>
</comment>
<dbReference type="GO" id="GO:0005886">
    <property type="term" value="C:plasma membrane"/>
    <property type="evidence" value="ECO:0007669"/>
    <property type="project" value="UniProtKB-SubCell"/>
</dbReference>
<feature type="transmembrane region" description="Helical" evidence="8">
    <location>
        <begin position="274"/>
        <end position="294"/>
    </location>
</feature>
<keyword evidence="6 8" id="KW-1133">Transmembrane helix</keyword>
<feature type="transmembrane region" description="Helical" evidence="8">
    <location>
        <begin position="41"/>
        <end position="60"/>
    </location>
</feature>
<sequence length="394" mass="42134">MPFKLLLILGGLSAFGPLAIDMYLPAFTAMALDFAVQIEQVQLSMSVYFAGLACGQLVYGPIADRFGRRPPLMFGIALFAIASLGCALAPTLEWLLAARFVQSLGACAGMVVNRAVVRDLCTPLESAQVFSRLMLVMGVAPILAPLLGGLLLLWGGWQSIFLFLCGFAGLFLWLVLRSLPETLADAARRPPISKALGSYFRLLGDAPFMLHALTGGLTMAGMFAWIAASPFVIMHLYGVSAEHFGWFFGLNAAGFILFAQLNGWLLRRRSPQRLLPFTTGAYLLAAIWLLLAALSQPQSLWLLMLPLFFGVSLGALVMPNATACAMAGQGEQAGLASALMGTLQFIIAGLTSALVGWLHDGSALPLAQVMLGCALLVLLCAVLARRYSSPSLFR</sequence>
<feature type="transmembrane region" description="Helical" evidence="8">
    <location>
        <begin position="96"/>
        <end position="117"/>
    </location>
</feature>
<dbReference type="SUPFAM" id="SSF103473">
    <property type="entry name" value="MFS general substrate transporter"/>
    <property type="match status" value="1"/>
</dbReference>
<dbReference type="Pfam" id="PF07690">
    <property type="entry name" value="MFS_1"/>
    <property type="match status" value="1"/>
</dbReference>
<evidence type="ECO:0000256" key="4">
    <source>
        <dbReference type="ARBA" id="ARBA00022475"/>
    </source>
</evidence>
<keyword evidence="5 8" id="KW-0812">Transmembrane</keyword>
<accession>A0A1I4QBP2</accession>
<evidence type="ECO:0000256" key="5">
    <source>
        <dbReference type="ARBA" id="ARBA00022692"/>
    </source>
</evidence>
<evidence type="ECO:0000256" key="6">
    <source>
        <dbReference type="ARBA" id="ARBA00022989"/>
    </source>
</evidence>
<dbReference type="InterPro" id="IPR011701">
    <property type="entry name" value="MFS"/>
</dbReference>
<feature type="transmembrane region" description="Helical" evidence="8">
    <location>
        <begin position="243"/>
        <end position="262"/>
    </location>
</feature>
<protein>
    <recommendedName>
        <fullName evidence="8">Bcr/CflA family efflux transporter</fullName>
    </recommendedName>
</protein>
<dbReference type="PANTHER" id="PTHR23502:SF132">
    <property type="entry name" value="POLYAMINE TRANSPORTER 2-RELATED"/>
    <property type="match status" value="1"/>
</dbReference>
<feature type="transmembrane region" description="Helical" evidence="8">
    <location>
        <begin position="72"/>
        <end position="90"/>
    </location>
</feature>
<dbReference type="RefSeq" id="WP_093473855.1">
    <property type="nucleotide sequence ID" value="NZ_FOUI01000004.1"/>
</dbReference>
<dbReference type="PROSITE" id="PS50850">
    <property type="entry name" value="MFS"/>
    <property type="match status" value="1"/>
</dbReference>
<feature type="transmembrane region" description="Helical" evidence="8">
    <location>
        <begin position="129"/>
        <end position="154"/>
    </location>
</feature>
<dbReference type="InterPro" id="IPR020846">
    <property type="entry name" value="MFS_dom"/>
</dbReference>
<reference evidence="11" key="1">
    <citation type="submission" date="2016-10" db="EMBL/GenBank/DDBJ databases">
        <authorList>
            <person name="Varghese N."/>
            <person name="Submissions S."/>
        </authorList>
    </citation>
    <scope>NUCLEOTIDE SEQUENCE [LARGE SCALE GENOMIC DNA]</scope>
    <source>
        <strain evidence="11">DSM 24213</strain>
    </source>
</reference>
<dbReference type="GO" id="GO:0042910">
    <property type="term" value="F:xenobiotic transmembrane transporter activity"/>
    <property type="evidence" value="ECO:0007669"/>
    <property type="project" value="InterPro"/>
</dbReference>
<keyword evidence="11" id="KW-1185">Reference proteome</keyword>
<dbReference type="CDD" id="cd17320">
    <property type="entry name" value="MFS_MdfA_MDR_like"/>
    <property type="match status" value="1"/>
</dbReference>
<feature type="transmembrane region" description="Helical" evidence="8">
    <location>
        <begin position="160"/>
        <end position="179"/>
    </location>
</feature>
<feature type="transmembrane region" description="Helical" evidence="8">
    <location>
        <begin position="208"/>
        <end position="237"/>
    </location>
</feature>
<evidence type="ECO:0000256" key="8">
    <source>
        <dbReference type="RuleBase" id="RU365088"/>
    </source>
</evidence>
<evidence type="ECO:0000313" key="11">
    <source>
        <dbReference type="Proteomes" id="UP000243629"/>
    </source>
</evidence>
<comment type="caution">
    <text evidence="8">Lacks conserved residue(s) required for the propagation of feature annotation.</text>
</comment>
<feature type="domain" description="Major facilitator superfamily (MFS) profile" evidence="9">
    <location>
        <begin position="1"/>
        <end position="389"/>
    </location>
</feature>
<organism evidence="10 11">
    <name type="scientific">Halopseudomonas yangmingensis</name>
    <dbReference type="NCBI Taxonomy" id="1720063"/>
    <lineage>
        <taxon>Bacteria</taxon>
        <taxon>Pseudomonadati</taxon>
        <taxon>Pseudomonadota</taxon>
        <taxon>Gammaproteobacteria</taxon>
        <taxon>Pseudomonadales</taxon>
        <taxon>Pseudomonadaceae</taxon>
        <taxon>Halopseudomonas</taxon>
    </lineage>
</organism>
<dbReference type="FunFam" id="1.20.1720.10:FF:000005">
    <property type="entry name" value="Bcr/CflA family efflux transporter"/>
    <property type="match status" value="1"/>
</dbReference>
<dbReference type="InterPro" id="IPR036259">
    <property type="entry name" value="MFS_trans_sf"/>
</dbReference>
<dbReference type="GO" id="GO:0015385">
    <property type="term" value="F:sodium:proton antiporter activity"/>
    <property type="evidence" value="ECO:0007669"/>
    <property type="project" value="TreeGrafter"/>
</dbReference>
<feature type="transmembrane region" description="Helical" evidence="8">
    <location>
        <begin position="333"/>
        <end position="357"/>
    </location>
</feature>
<dbReference type="AlphaFoldDB" id="A0A1I4QBP2"/>
<feature type="transmembrane region" description="Helical" evidence="8">
    <location>
        <begin position="300"/>
        <end position="321"/>
    </location>
</feature>
<feature type="transmembrane region" description="Helical" evidence="8">
    <location>
        <begin position="363"/>
        <end position="384"/>
    </location>
</feature>
<keyword evidence="4" id="KW-1003">Cell membrane</keyword>
<dbReference type="Gene3D" id="1.20.1720.10">
    <property type="entry name" value="Multidrug resistance protein D"/>
    <property type="match status" value="1"/>
</dbReference>
<keyword evidence="3 8" id="KW-0813">Transport</keyword>
<evidence type="ECO:0000256" key="7">
    <source>
        <dbReference type="ARBA" id="ARBA00023136"/>
    </source>
</evidence>
<gene>
    <name evidence="10" type="ORF">SAMN05216217_10473</name>
</gene>
<keyword evidence="7 8" id="KW-0472">Membrane</keyword>
<dbReference type="OrthoDB" id="9814303at2"/>
<dbReference type="NCBIfam" id="TIGR00710">
    <property type="entry name" value="efflux_Bcr_CflA"/>
    <property type="match status" value="1"/>
</dbReference>
<dbReference type="EMBL" id="FOUI01000004">
    <property type="protein sequence ID" value="SFM37444.1"/>
    <property type="molecule type" value="Genomic_DNA"/>
</dbReference>
<keyword evidence="8" id="KW-0997">Cell inner membrane</keyword>
<evidence type="ECO:0000313" key="10">
    <source>
        <dbReference type="EMBL" id="SFM37444.1"/>
    </source>
</evidence>
<dbReference type="GO" id="GO:1990961">
    <property type="term" value="P:xenobiotic detoxification by transmembrane export across the plasma membrane"/>
    <property type="evidence" value="ECO:0007669"/>
    <property type="project" value="InterPro"/>
</dbReference>
<dbReference type="InterPro" id="IPR004812">
    <property type="entry name" value="Efflux_drug-R_Bcr/CmlA"/>
</dbReference>
<dbReference type="STRING" id="1720063.SAMN05216217_10473"/>
<dbReference type="PANTHER" id="PTHR23502">
    <property type="entry name" value="MAJOR FACILITATOR SUPERFAMILY"/>
    <property type="match status" value="1"/>
</dbReference>
<evidence type="ECO:0000256" key="1">
    <source>
        <dbReference type="ARBA" id="ARBA00004651"/>
    </source>
</evidence>
<evidence type="ECO:0000259" key="9">
    <source>
        <dbReference type="PROSITE" id="PS50850"/>
    </source>
</evidence>
<dbReference type="Proteomes" id="UP000243629">
    <property type="component" value="Unassembled WGS sequence"/>
</dbReference>
<proteinExistence type="inferred from homology"/>
<name>A0A1I4QBP2_9GAMM</name>
<comment type="subcellular location">
    <subcellularLocation>
        <location evidence="8">Cell inner membrane</location>
        <topology evidence="8">Multi-pass membrane protein</topology>
    </subcellularLocation>
    <subcellularLocation>
        <location evidence="1">Cell membrane</location>
        <topology evidence="1">Multi-pass membrane protein</topology>
    </subcellularLocation>
</comment>
<evidence type="ECO:0000256" key="2">
    <source>
        <dbReference type="ARBA" id="ARBA00006236"/>
    </source>
</evidence>
<evidence type="ECO:0000256" key="3">
    <source>
        <dbReference type="ARBA" id="ARBA00022448"/>
    </source>
</evidence>